<organism evidence="1 2">
    <name type="scientific">Cichorium intybus</name>
    <name type="common">Chicory</name>
    <dbReference type="NCBI Taxonomy" id="13427"/>
    <lineage>
        <taxon>Eukaryota</taxon>
        <taxon>Viridiplantae</taxon>
        <taxon>Streptophyta</taxon>
        <taxon>Embryophyta</taxon>
        <taxon>Tracheophyta</taxon>
        <taxon>Spermatophyta</taxon>
        <taxon>Magnoliopsida</taxon>
        <taxon>eudicotyledons</taxon>
        <taxon>Gunneridae</taxon>
        <taxon>Pentapetalae</taxon>
        <taxon>asterids</taxon>
        <taxon>campanulids</taxon>
        <taxon>Asterales</taxon>
        <taxon>Asteraceae</taxon>
        <taxon>Cichorioideae</taxon>
        <taxon>Cichorieae</taxon>
        <taxon>Cichoriinae</taxon>
        <taxon>Cichorium</taxon>
    </lineage>
</organism>
<proteinExistence type="predicted"/>
<name>A0ACB9FCE8_CICIN</name>
<dbReference type="EMBL" id="CM042011">
    <property type="protein sequence ID" value="KAI3768453.1"/>
    <property type="molecule type" value="Genomic_DNA"/>
</dbReference>
<dbReference type="Proteomes" id="UP001055811">
    <property type="component" value="Linkage Group LG03"/>
</dbReference>
<sequence length="219" mass="24608">MVLSFSIVSLVERRLMGGNSVKEAQENDASVKKSSQIRISSSRFSVRAKNGIWDMQRLNPLVFEQEPVVGISGIVGGSNEAKIGGRKMGMMLKKEDGEMASRPSTGDAQKLNVEADKNASKEGPQDFLHNQVIILSFHPSPLGQKDTLEKMTINLSLSLQKEVSHVNTNNIISNEDQSEEWRKLLEDADKKVMEMMRRDYSGMRKPRRKPPINNQEPRN</sequence>
<gene>
    <name evidence="1" type="ORF">L2E82_19137</name>
</gene>
<evidence type="ECO:0000313" key="2">
    <source>
        <dbReference type="Proteomes" id="UP001055811"/>
    </source>
</evidence>
<protein>
    <submittedName>
        <fullName evidence="1">Uncharacterized protein</fullName>
    </submittedName>
</protein>
<comment type="caution">
    <text evidence="1">The sequence shown here is derived from an EMBL/GenBank/DDBJ whole genome shotgun (WGS) entry which is preliminary data.</text>
</comment>
<reference evidence="1 2" key="2">
    <citation type="journal article" date="2022" name="Mol. Ecol. Resour.">
        <title>The genomes of chicory, endive, great burdock and yacon provide insights into Asteraceae paleo-polyploidization history and plant inulin production.</title>
        <authorList>
            <person name="Fan W."/>
            <person name="Wang S."/>
            <person name="Wang H."/>
            <person name="Wang A."/>
            <person name="Jiang F."/>
            <person name="Liu H."/>
            <person name="Zhao H."/>
            <person name="Xu D."/>
            <person name="Zhang Y."/>
        </authorList>
    </citation>
    <scope>NUCLEOTIDE SEQUENCE [LARGE SCALE GENOMIC DNA]</scope>
    <source>
        <strain evidence="2">cv. Punajuju</strain>
        <tissue evidence="1">Leaves</tissue>
    </source>
</reference>
<accession>A0ACB9FCE8</accession>
<keyword evidence="2" id="KW-1185">Reference proteome</keyword>
<evidence type="ECO:0000313" key="1">
    <source>
        <dbReference type="EMBL" id="KAI3768453.1"/>
    </source>
</evidence>
<reference evidence="2" key="1">
    <citation type="journal article" date="2022" name="Mol. Ecol. Resour.">
        <title>The genomes of chicory, endive, great burdock and yacon provide insights into Asteraceae palaeo-polyploidization history and plant inulin production.</title>
        <authorList>
            <person name="Fan W."/>
            <person name="Wang S."/>
            <person name="Wang H."/>
            <person name="Wang A."/>
            <person name="Jiang F."/>
            <person name="Liu H."/>
            <person name="Zhao H."/>
            <person name="Xu D."/>
            <person name="Zhang Y."/>
        </authorList>
    </citation>
    <scope>NUCLEOTIDE SEQUENCE [LARGE SCALE GENOMIC DNA]</scope>
    <source>
        <strain evidence="2">cv. Punajuju</strain>
    </source>
</reference>